<dbReference type="InterPro" id="IPR050884">
    <property type="entry name" value="CNP_phosphodiesterase-III"/>
</dbReference>
<dbReference type="PANTHER" id="PTHR42988:SF2">
    <property type="entry name" value="CYCLIC NUCLEOTIDE PHOSPHODIESTERASE CBUA0032-RELATED"/>
    <property type="match status" value="1"/>
</dbReference>
<accession>A0ABT0Q723</accession>
<evidence type="ECO:0000259" key="7">
    <source>
        <dbReference type="Pfam" id="PF19976"/>
    </source>
</evidence>
<dbReference type="EMBL" id="JAMFMB010000034">
    <property type="protein sequence ID" value="MCL6285666.1"/>
    <property type="molecule type" value="Genomic_DNA"/>
</dbReference>
<evidence type="ECO:0000259" key="6">
    <source>
        <dbReference type="Pfam" id="PF00149"/>
    </source>
</evidence>
<keyword evidence="2" id="KW-0378">Hydrolase</keyword>
<gene>
    <name evidence="8" type="ORF">M3P21_19230</name>
</gene>
<organism evidence="8 9">
    <name type="scientific">Ruegeria spongiae</name>
    <dbReference type="NCBI Taxonomy" id="2942209"/>
    <lineage>
        <taxon>Bacteria</taxon>
        <taxon>Pseudomonadati</taxon>
        <taxon>Pseudomonadota</taxon>
        <taxon>Alphaproteobacteria</taxon>
        <taxon>Rhodobacterales</taxon>
        <taxon>Roseobacteraceae</taxon>
        <taxon>Ruegeria</taxon>
    </lineage>
</organism>
<keyword evidence="9" id="KW-1185">Reference proteome</keyword>
<keyword evidence="1" id="KW-0479">Metal-binding</keyword>
<comment type="similarity">
    <text evidence="4">Belongs to the cyclic nucleotide phosphodiesterase class-III family.</text>
</comment>
<evidence type="ECO:0000256" key="5">
    <source>
        <dbReference type="SAM" id="MobiDB-lite"/>
    </source>
</evidence>
<dbReference type="InterPro" id="IPR029052">
    <property type="entry name" value="Metallo-depent_PP-like"/>
</dbReference>
<proteinExistence type="inferred from homology"/>
<evidence type="ECO:0000256" key="2">
    <source>
        <dbReference type="ARBA" id="ARBA00022801"/>
    </source>
</evidence>
<dbReference type="Gene3D" id="3.60.21.10">
    <property type="match status" value="1"/>
</dbReference>
<dbReference type="RefSeq" id="WP_249712675.1">
    <property type="nucleotide sequence ID" value="NZ_JAMFMB010000034.1"/>
</dbReference>
<keyword evidence="3" id="KW-0408">Iron</keyword>
<name>A0ABT0Q723_9RHOB</name>
<dbReference type="InterPro" id="IPR045533">
    <property type="entry name" value="GAAD"/>
</dbReference>
<dbReference type="Pfam" id="PF00149">
    <property type="entry name" value="Metallophos"/>
    <property type="match status" value="1"/>
</dbReference>
<evidence type="ECO:0000256" key="3">
    <source>
        <dbReference type="ARBA" id="ARBA00023004"/>
    </source>
</evidence>
<evidence type="ECO:0000256" key="1">
    <source>
        <dbReference type="ARBA" id="ARBA00022723"/>
    </source>
</evidence>
<dbReference type="SUPFAM" id="SSF56300">
    <property type="entry name" value="Metallo-dependent phosphatases"/>
    <property type="match status" value="1"/>
</dbReference>
<reference evidence="8" key="1">
    <citation type="submission" date="2022-05" db="EMBL/GenBank/DDBJ databases">
        <authorList>
            <person name="Park J.-S."/>
        </authorList>
    </citation>
    <scope>NUCLEOTIDE SEQUENCE</scope>
    <source>
        <strain evidence="8">2012CJ41-6</strain>
    </source>
</reference>
<dbReference type="PANTHER" id="PTHR42988">
    <property type="entry name" value="PHOSPHOHYDROLASE"/>
    <property type="match status" value="1"/>
</dbReference>
<feature type="region of interest" description="Disordered" evidence="5">
    <location>
        <begin position="331"/>
        <end position="350"/>
    </location>
</feature>
<comment type="caution">
    <text evidence="8">The sequence shown here is derived from an EMBL/GenBank/DDBJ whole genome shotgun (WGS) entry which is preliminary data.</text>
</comment>
<feature type="domain" description="Calcineurin-like phosphoesterase" evidence="6">
    <location>
        <begin position="1"/>
        <end position="246"/>
    </location>
</feature>
<sequence length="432" mass="48443">MLILHLSDIHFKNGEAGSPMDQDHHVRTVLLRDLRQQCEAIGATPDVVLVSGDIAHAGDADEYIFAQTWLEEVCAAAGCDTSEIMVIPGNHDVQQTVTKKLLVQSIHNDIKATTDPKLLPGKLAQLLNEEDTRDWLYKSIENYNDFATQYFCDLLPPNRTTVERRFELNDGSTLCITGLNSAFVSGQNDKEGTLYVDPSAQRITHEDGVTHLVMCHHPYHWLANGKQLEDHLNVVSKIQIFGHEHTNRVVLGRDWIRVAASAAHPDRREDGWEPGYNLLEVLVGTEGNSRSLNVKAHIRVWQNRPTQFVPKMDGAANHFSQSIALEAWTAPQTQPKSNPAAEASPMPDGTVIEEDASMTSLRALSIRYFKLTFSKKLEIAGSLELFEEADTKLPDHERFRRVLLRARERNLLDQLKAAIDEASTAKPPEQEK</sequence>
<evidence type="ECO:0000313" key="9">
    <source>
        <dbReference type="Proteomes" id="UP001203880"/>
    </source>
</evidence>
<feature type="domain" description="GTPase-associated adaptor" evidence="7">
    <location>
        <begin position="360"/>
        <end position="421"/>
    </location>
</feature>
<dbReference type="Proteomes" id="UP001203880">
    <property type="component" value="Unassembled WGS sequence"/>
</dbReference>
<evidence type="ECO:0000313" key="8">
    <source>
        <dbReference type="EMBL" id="MCL6285666.1"/>
    </source>
</evidence>
<evidence type="ECO:0000256" key="4">
    <source>
        <dbReference type="ARBA" id="ARBA00025742"/>
    </source>
</evidence>
<protein>
    <submittedName>
        <fullName evidence="8">Metallophosphoesterase</fullName>
    </submittedName>
</protein>
<dbReference type="InterPro" id="IPR004843">
    <property type="entry name" value="Calcineurin-like_PHP"/>
</dbReference>
<dbReference type="Pfam" id="PF19976">
    <property type="entry name" value="GAAD"/>
    <property type="match status" value="1"/>
</dbReference>